<dbReference type="EMBL" id="CAJNOJ010000260">
    <property type="protein sequence ID" value="CAF1346937.1"/>
    <property type="molecule type" value="Genomic_DNA"/>
</dbReference>
<evidence type="ECO:0000313" key="2">
    <source>
        <dbReference type="EMBL" id="CAF1311018.1"/>
    </source>
</evidence>
<dbReference type="OrthoDB" id="9978430at2759"/>
<feature type="signal peptide" evidence="1">
    <location>
        <begin position="1"/>
        <end position="16"/>
    </location>
</feature>
<proteinExistence type="predicted"/>
<feature type="chain" id="PRO_5036411511" description="ZP domain-containing protein" evidence="1">
    <location>
        <begin position="17"/>
        <end position="432"/>
    </location>
</feature>
<dbReference type="AlphaFoldDB" id="A0A815EF56"/>
<dbReference type="Proteomes" id="UP000663852">
    <property type="component" value="Unassembled WGS sequence"/>
</dbReference>
<comment type="caution">
    <text evidence="2">The sequence shown here is derived from an EMBL/GenBank/DDBJ whole genome shotgun (WGS) entry which is preliminary data.</text>
</comment>
<accession>A0A815EF56</accession>
<organism evidence="2 4">
    <name type="scientific">Adineta ricciae</name>
    <name type="common">Rotifer</name>
    <dbReference type="NCBI Taxonomy" id="249248"/>
    <lineage>
        <taxon>Eukaryota</taxon>
        <taxon>Metazoa</taxon>
        <taxon>Spiralia</taxon>
        <taxon>Gnathifera</taxon>
        <taxon>Rotifera</taxon>
        <taxon>Eurotatoria</taxon>
        <taxon>Bdelloidea</taxon>
        <taxon>Adinetida</taxon>
        <taxon>Adinetidae</taxon>
        <taxon>Adineta</taxon>
    </lineage>
</organism>
<protein>
    <recommendedName>
        <fullName evidence="5">ZP domain-containing protein</fullName>
    </recommendedName>
</protein>
<reference evidence="2" key="1">
    <citation type="submission" date="2021-02" db="EMBL/GenBank/DDBJ databases">
        <authorList>
            <person name="Nowell W R."/>
        </authorList>
    </citation>
    <scope>NUCLEOTIDE SEQUENCE</scope>
</reference>
<evidence type="ECO:0000313" key="3">
    <source>
        <dbReference type="EMBL" id="CAF1346937.1"/>
    </source>
</evidence>
<evidence type="ECO:0000313" key="4">
    <source>
        <dbReference type="Proteomes" id="UP000663828"/>
    </source>
</evidence>
<name>A0A815EF56_ADIRI</name>
<keyword evidence="1" id="KW-0732">Signal</keyword>
<gene>
    <name evidence="3" type="ORF">EDS130_LOCUS33053</name>
    <name evidence="2" type="ORF">XAT740_LOCUS29384</name>
</gene>
<evidence type="ECO:0008006" key="5">
    <source>
        <dbReference type="Google" id="ProtNLM"/>
    </source>
</evidence>
<sequence>MDVIYVIFVFIRLTCGTSPTYRIVSATSWITDPISLYPDFSASLTPLTFQPSIFQYSFHDASTVFTCVARNCSRVTMTPMPGLSVAQLAYGGVSPRRIHQQSPAIAGARFFLSIGYAKPNRDVEFIVCAAEDPTCAKPRVMNTVDSRGFGQGGLRLTFATAHGLPSMLIPEARYASRDNRVTGYHIETCQDPLCALPRSAASLPFNLTGTANCLGTSIDVAINRHGFPSWLTLCDEELNLIHCLTLQCNETLVNQFKVNRDFVYFVYLAVDSHFRFTIVTTGQTAQSDITYIRCVDPDCTESIQSQLTISNRPSPTRTPIGRVQVVINPLTDLPIFHLTGSIYPTDVPVYMFVICPDIECNMSEAVYVDYGVKFGLNRVQVNDLFVDDEGTVIASVRTTYKATNDTINVIVRMALSSEAEVEKLTFVEPVVI</sequence>
<dbReference type="EMBL" id="CAJNOR010002557">
    <property type="protein sequence ID" value="CAF1311018.1"/>
    <property type="molecule type" value="Genomic_DNA"/>
</dbReference>
<dbReference type="Proteomes" id="UP000663828">
    <property type="component" value="Unassembled WGS sequence"/>
</dbReference>
<keyword evidence="4" id="KW-1185">Reference proteome</keyword>
<evidence type="ECO:0000256" key="1">
    <source>
        <dbReference type="SAM" id="SignalP"/>
    </source>
</evidence>